<evidence type="ECO:0000313" key="1">
    <source>
        <dbReference type="EMBL" id="GGJ62386.1"/>
    </source>
</evidence>
<sequence length="93" mass="10614">MSHVADPDRYNSTTRHRRTGRLGLGLPVLSLGYCHNFRDDMPFETRCEIALRAFGLGITRHNLANNYGPPYGSAEIHFGRLTTQDLALRRDER</sequence>
<proteinExistence type="predicted"/>
<name>A0A917P5J2_9ACTN</name>
<dbReference type="SUPFAM" id="SSF51430">
    <property type="entry name" value="NAD(P)-linked oxidoreductase"/>
    <property type="match status" value="1"/>
</dbReference>
<evidence type="ECO:0000313" key="2">
    <source>
        <dbReference type="Proteomes" id="UP000657574"/>
    </source>
</evidence>
<organism evidence="1 2">
    <name type="scientific">Streptomyces brasiliensis</name>
    <dbReference type="NCBI Taxonomy" id="1954"/>
    <lineage>
        <taxon>Bacteria</taxon>
        <taxon>Bacillati</taxon>
        <taxon>Actinomycetota</taxon>
        <taxon>Actinomycetes</taxon>
        <taxon>Kitasatosporales</taxon>
        <taxon>Streptomycetaceae</taxon>
        <taxon>Streptomyces</taxon>
    </lineage>
</organism>
<reference evidence="1" key="1">
    <citation type="journal article" date="2014" name="Int. J. Syst. Evol. Microbiol.">
        <title>Complete genome sequence of Corynebacterium casei LMG S-19264T (=DSM 44701T), isolated from a smear-ripened cheese.</title>
        <authorList>
            <consortium name="US DOE Joint Genome Institute (JGI-PGF)"/>
            <person name="Walter F."/>
            <person name="Albersmeier A."/>
            <person name="Kalinowski J."/>
            <person name="Ruckert C."/>
        </authorList>
    </citation>
    <scope>NUCLEOTIDE SEQUENCE</scope>
    <source>
        <strain evidence="1">JCM 3086</strain>
    </source>
</reference>
<dbReference type="EMBL" id="BMQA01000072">
    <property type="protein sequence ID" value="GGJ62386.1"/>
    <property type="molecule type" value="Genomic_DNA"/>
</dbReference>
<dbReference type="Gene3D" id="3.20.20.100">
    <property type="entry name" value="NADP-dependent oxidoreductase domain"/>
    <property type="match status" value="1"/>
</dbReference>
<keyword evidence="2" id="KW-1185">Reference proteome</keyword>
<dbReference type="AlphaFoldDB" id="A0A917P5J2"/>
<evidence type="ECO:0008006" key="3">
    <source>
        <dbReference type="Google" id="ProtNLM"/>
    </source>
</evidence>
<comment type="caution">
    <text evidence="1">The sequence shown here is derived from an EMBL/GenBank/DDBJ whole genome shotgun (WGS) entry which is preliminary data.</text>
</comment>
<accession>A0A917P5J2</accession>
<gene>
    <name evidence="1" type="ORF">GCM10010121_086330</name>
</gene>
<dbReference type="InterPro" id="IPR036812">
    <property type="entry name" value="NAD(P)_OxRdtase_dom_sf"/>
</dbReference>
<dbReference type="Proteomes" id="UP000657574">
    <property type="component" value="Unassembled WGS sequence"/>
</dbReference>
<reference evidence="1" key="2">
    <citation type="submission" date="2020-09" db="EMBL/GenBank/DDBJ databases">
        <authorList>
            <person name="Sun Q."/>
            <person name="Ohkuma M."/>
        </authorList>
    </citation>
    <scope>NUCLEOTIDE SEQUENCE</scope>
    <source>
        <strain evidence="1">JCM 3086</strain>
    </source>
</reference>
<protein>
    <recommendedName>
        <fullName evidence="3">Aldo/keto reductase</fullName>
    </recommendedName>
</protein>